<keyword evidence="2" id="KW-1185">Reference proteome</keyword>
<sequence>MAVLPSACNFSLSTACLTPCLTCLPRTRRMFAVSKQLRFNCSGTCIPKAIEVSTSCTESYPASQLCQVACTKCGSFGGEMTIAKFLSCDALAGTALCATGGRAPEPYANWKNQTLVLKDMNPNGLPVVAQGVIYTATTATTNAGYIATASSSTMTAAIVTTSNLYSGAKTQSAGIFALILAALL</sequence>
<dbReference type="AlphaFoldDB" id="A0A1Y2CH55"/>
<reference evidence="1 2" key="1">
    <citation type="submission" date="2016-07" db="EMBL/GenBank/DDBJ databases">
        <title>Pervasive Adenine N6-methylation of Active Genes in Fungi.</title>
        <authorList>
            <consortium name="DOE Joint Genome Institute"/>
            <person name="Mondo S.J."/>
            <person name="Dannebaum R.O."/>
            <person name="Kuo R.C."/>
            <person name="Labutti K."/>
            <person name="Haridas S."/>
            <person name="Kuo A."/>
            <person name="Salamov A."/>
            <person name="Ahrendt S.R."/>
            <person name="Lipzen A."/>
            <person name="Sullivan W."/>
            <person name="Andreopoulos W.B."/>
            <person name="Clum A."/>
            <person name="Lindquist E."/>
            <person name="Daum C."/>
            <person name="Ramamoorthy G.K."/>
            <person name="Gryganskyi A."/>
            <person name="Culley D."/>
            <person name="Magnuson J.K."/>
            <person name="James T.Y."/>
            <person name="O'Malley M.A."/>
            <person name="Stajich J.E."/>
            <person name="Spatafora J.W."/>
            <person name="Visel A."/>
            <person name="Grigoriev I.V."/>
        </authorList>
    </citation>
    <scope>NUCLEOTIDE SEQUENCE [LARGE SCALE GENOMIC DNA]</scope>
    <source>
        <strain evidence="1 2">JEL800</strain>
    </source>
</reference>
<accession>A0A1Y2CH55</accession>
<comment type="caution">
    <text evidence="1">The sequence shown here is derived from an EMBL/GenBank/DDBJ whole genome shotgun (WGS) entry which is preliminary data.</text>
</comment>
<gene>
    <name evidence="1" type="ORF">BCR33DRAFT_783546</name>
</gene>
<dbReference type="OrthoDB" id="10419466at2759"/>
<name>A0A1Y2CH55_9FUNG</name>
<dbReference type="Proteomes" id="UP000193642">
    <property type="component" value="Unassembled WGS sequence"/>
</dbReference>
<organism evidence="1 2">
    <name type="scientific">Rhizoclosmatium globosum</name>
    <dbReference type="NCBI Taxonomy" id="329046"/>
    <lineage>
        <taxon>Eukaryota</taxon>
        <taxon>Fungi</taxon>
        <taxon>Fungi incertae sedis</taxon>
        <taxon>Chytridiomycota</taxon>
        <taxon>Chytridiomycota incertae sedis</taxon>
        <taxon>Chytridiomycetes</taxon>
        <taxon>Chytridiales</taxon>
        <taxon>Chytriomycetaceae</taxon>
        <taxon>Rhizoclosmatium</taxon>
    </lineage>
</organism>
<dbReference type="EMBL" id="MCGO01000016">
    <property type="protein sequence ID" value="ORY46380.1"/>
    <property type="molecule type" value="Genomic_DNA"/>
</dbReference>
<protein>
    <submittedName>
        <fullName evidence="1">Uncharacterized protein</fullName>
    </submittedName>
</protein>
<evidence type="ECO:0000313" key="1">
    <source>
        <dbReference type="EMBL" id="ORY46380.1"/>
    </source>
</evidence>
<evidence type="ECO:0000313" key="2">
    <source>
        <dbReference type="Proteomes" id="UP000193642"/>
    </source>
</evidence>
<proteinExistence type="predicted"/>